<accession>A0ABU8RFP4</accession>
<proteinExistence type="predicted"/>
<evidence type="ECO:0008006" key="4">
    <source>
        <dbReference type="Google" id="ProtNLM"/>
    </source>
</evidence>
<organism evidence="2 3">
    <name type="scientific">Pseudokineococcus basanitobsidens</name>
    <dbReference type="NCBI Taxonomy" id="1926649"/>
    <lineage>
        <taxon>Bacteria</taxon>
        <taxon>Bacillati</taxon>
        <taxon>Actinomycetota</taxon>
        <taxon>Actinomycetes</taxon>
        <taxon>Kineosporiales</taxon>
        <taxon>Kineosporiaceae</taxon>
        <taxon>Pseudokineococcus</taxon>
    </lineage>
</organism>
<comment type="caution">
    <text evidence="2">The sequence shown here is derived from an EMBL/GenBank/DDBJ whole genome shotgun (WGS) entry which is preliminary data.</text>
</comment>
<feature type="compositionally biased region" description="Basic and acidic residues" evidence="1">
    <location>
        <begin position="1"/>
        <end position="13"/>
    </location>
</feature>
<evidence type="ECO:0000313" key="2">
    <source>
        <dbReference type="EMBL" id="MEJ5943848.1"/>
    </source>
</evidence>
<protein>
    <recommendedName>
        <fullName evidence="4">F-box domain-containing protein</fullName>
    </recommendedName>
</protein>
<keyword evidence="3" id="KW-1185">Reference proteome</keyword>
<evidence type="ECO:0000256" key="1">
    <source>
        <dbReference type="SAM" id="MobiDB-lite"/>
    </source>
</evidence>
<dbReference type="Proteomes" id="UP001387100">
    <property type="component" value="Unassembled WGS sequence"/>
</dbReference>
<sequence length="109" mass="11927">MRPDDDGADLHEEVNDEAGSEERSRLRSKQTGNVRSVAPNMQVSLSKLPESTLRSIADLSGVVEARQALLTSAVEPVLEAQAAWQRQLSVVFAGSTFENSQRVWSTSDK</sequence>
<dbReference type="RefSeq" id="WP_339573240.1">
    <property type="nucleotide sequence ID" value="NZ_JBBIAA010000001.1"/>
</dbReference>
<dbReference type="EMBL" id="JBBIAA010000001">
    <property type="protein sequence ID" value="MEJ5943848.1"/>
    <property type="molecule type" value="Genomic_DNA"/>
</dbReference>
<name>A0ABU8RFP4_9ACTN</name>
<reference evidence="2 3" key="1">
    <citation type="journal article" date="2017" name="Int. J. Syst. Evol. Microbiol.">
        <title>Pseudokineococcus basanitobsidens sp. nov., isolated from volcanic rock.</title>
        <authorList>
            <person name="Lee D.W."/>
            <person name="Park M.Y."/>
            <person name="Kim J.J."/>
            <person name="Kim B.S."/>
        </authorList>
    </citation>
    <scope>NUCLEOTIDE SEQUENCE [LARGE SCALE GENOMIC DNA]</scope>
    <source>
        <strain evidence="2 3">DSM 103726</strain>
    </source>
</reference>
<gene>
    <name evidence="2" type="ORF">WDZ17_00880</name>
</gene>
<feature type="compositionally biased region" description="Polar residues" evidence="1">
    <location>
        <begin position="29"/>
        <end position="42"/>
    </location>
</feature>
<feature type="region of interest" description="Disordered" evidence="1">
    <location>
        <begin position="1"/>
        <end position="42"/>
    </location>
</feature>
<evidence type="ECO:0000313" key="3">
    <source>
        <dbReference type="Proteomes" id="UP001387100"/>
    </source>
</evidence>